<dbReference type="PROSITE" id="PS50977">
    <property type="entry name" value="HTH_TETR_2"/>
    <property type="match status" value="1"/>
</dbReference>
<sequence>MPKLTNHEEVKQSIAEAAWKIILEQGLGGASVRAVAKEAGVSLGALRYYFSTQEELIAYSRELVYQRTAERMRRVFKLDMPPKEKIVQVLLNLLPSSEEKRLEVEARLVFKVYTRHKGDKFDAQKDSVYLAIKEVMSYLVLLNLLKKDSDLHLETERLYCLMDGLALDAMIRPELLEANRMKRIIIYHLNSACSEEFGTTGW</sequence>
<dbReference type="Pfam" id="PF13977">
    <property type="entry name" value="TetR_C_6"/>
    <property type="match status" value="1"/>
</dbReference>
<name>A0ABT8NH12_9BACL</name>
<dbReference type="PANTHER" id="PTHR30055">
    <property type="entry name" value="HTH-TYPE TRANSCRIPTIONAL REGULATOR RUTR"/>
    <property type="match status" value="1"/>
</dbReference>
<dbReference type="PANTHER" id="PTHR30055:SF226">
    <property type="entry name" value="HTH-TYPE TRANSCRIPTIONAL REGULATOR PKSA"/>
    <property type="match status" value="1"/>
</dbReference>
<protein>
    <submittedName>
        <fullName evidence="7">TetR family transcriptional regulator C-terminal domain-containing protein</fullName>
    </submittedName>
</protein>
<dbReference type="InterPro" id="IPR050109">
    <property type="entry name" value="HTH-type_TetR-like_transc_reg"/>
</dbReference>
<dbReference type="Gene3D" id="1.10.357.10">
    <property type="entry name" value="Tetracycline Repressor, domain 2"/>
    <property type="match status" value="1"/>
</dbReference>
<proteinExistence type="predicted"/>
<dbReference type="InterPro" id="IPR001647">
    <property type="entry name" value="HTH_TetR"/>
</dbReference>
<dbReference type="PROSITE" id="PS01081">
    <property type="entry name" value="HTH_TETR_1"/>
    <property type="match status" value="1"/>
</dbReference>
<dbReference type="PRINTS" id="PR00455">
    <property type="entry name" value="HTHTETR"/>
</dbReference>
<dbReference type="SUPFAM" id="SSF48498">
    <property type="entry name" value="Tetracyclin repressor-like, C-terminal domain"/>
    <property type="match status" value="1"/>
</dbReference>
<evidence type="ECO:0000256" key="3">
    <source>
        <dbReference type="ARBA" id="ARBA00023125"/>
    </source>
</evidence>
<evidence type="ECO:0000313" key="8">
    <source>
        <dbReference type="Proteomes" id="UP001172142"/>
    </source>
</evidence>
<feature type="domain" description="HTH tetR-type" evidence="6">
    <location>
        <begin position="8"/>
        <end position="68"/>
    </location>
</feature>
<dbReference type="InterPro" id="IPR009057">
    <property type="entry name" value="Homeodomain-like_sf"/>
</dbReference>
<keyword evidence="4" id="KW-0804">Transcription</keyword>
<keyword evidence="8" id="KW-1185">Reference proteome</keyword>
<feature type="DNA-binding region" description="H-T-H motif" evidence="5">
    <location>
        <begin position="31"/>
        <end position="50"/>
    </location>
</feature>
<evidence type="ECO:0000313" key="7">
    <source>
        <dbReference type="EMBL" id="MDN7247009.1"/>
    </source>
</evidence>
<dbReference type="InterPro" id="IPR036271">
    <property type="entry name" value="Tet_transcr_reg_TetR-rel_C_sf"/>
</dbReference>
<evidence type="ECO:0000256" key="2">
    <source>
        <dbReference type="ARBA" id="ARBA00023015"/>
    </source>
</evidence>
<organism evidence="7 8">
    <name type="scientific">Planococcus shenhongbingii</name>
    <dbReference type="NCBI Taxonomy" id="3058398"/>
    <lineage>
        <taxon>Bacteria</taxon>
        <taxon>Bacillati</taxon>
        <taxon>Bacillota</taxon>
        <taxon>Bacilli</taxon>
        <taxon>Bacillales</taxon>
        <taxon>Caryophanaceae</taxon>
        <taxon>Planococcus</taxon>
    </lineage>
</organism>
<dbReference type="RefSeq" id="WP_301857338.1">
    <property type="nucleotide sequence ID" value="NZ_JAUJWU010000005.1"/>
</dbReference>
<dbReference type="SUPFAM" id="SSF46689">
    <property type="entry name" value="Homeodomain-like"/>
    <property type="match status" value="1"/>
</dbReference>
<keyword evidence="2" id="KW-0805">Transcription regulation</keyword>
<keyword evidence="1" id="KW-0678">Repressor</keyword>
<evidence type="ECO:0000256" key="5">
    <source>
        <dbReference type="PROSITE-ProRule" id="PRU00335"/>
    </source>
</evidence>
<accession>A0ABT8NH12</accession>
<evidence type="ECO:0000256" key="4">
    <source>
        <dbReference type="ARBA" id="ARBA00023163"/>
    </source>
</evidence>
<dbReference type="InterPro" id="IPR039538">
    <property type="entry name" value="BetI_C"/>
</dbReference>
<comment type="caution">
    <text evidence="7">The sequence shown here is derived from an EMBL/GenBank/DDBJ whole genome shotgun (WGS) entry which is preliminary data.</text>
</comment>
<keyword evidence="3 5" id="KW-0238">DNA-binding</keyword>
<dbReference type="EMBL" id="JAUJWU010000005">
    <property type="protein sequence ID" value="MDN7247009.1"/>
    <property type="molecule type" value="Genomic_DNA"/>
</dbReference>
<dbReference type="InterPro" id="IPR023772">
    <property type="entry name" value="DNA-bd_HTH_TetR-type_CS"/>
</dbReference>
<evidence type="ECO:0000259" key="6">
    <source>
        <dbReference type="PROSITE" id="PS50977"/>
    </source>
</evidence>
<reference evidence="7 8" key="1">
    <citation type="submission" date="2023-07" db="EMBL/GenBank/DDBJ databases">
        <title>Novel species in genus Planococcus.</title>
        <authorList>
            <person name="Ning S."/>
        </authorList>
    </citation>
    <scope>NUCLEOTIDE SEQUENCE [LARGE SCALE GENOMIC DNA]</scope>
    <source>
        <strain evidence="7 8">N017</strain>
    </source>
</reference>
<dbReference type="Proteomes" id="UP001172142">
    <property type="component" value="Unassembled WGS sequence"/>
</dbReference>
<dbReference type="Pfam" id="PF00440">
    <property type="entry name" value="TetR_N"/>
    <property type="match status" value="1"/>
</dbReference>
<gene>
    <name evidence="7" type="ORF">QWY13_16125</name>
</gene>
<evidence type="ECO:0000256" key="1">
    <source>
        <dbReference type="ARBA" id="ARBA00022491"/>
    </source>
</evidence>